<dbReference type="STRING" id="1304275.C41B8_03566"/>
<feature type="transmembrane region" description="Helical" evidence="1">
    <location>
        <begin position="87"/>
        <end position="116"/>
    </location>
</feature>
<evidence type="ECO:0000259" key="2">
    <source>
        <dbReference type="Pfam" id="PF07331"/>
    </source>
</evidence>
<dbReference type="Proteomes" id="UP000028302">
    <property type="component" value="Unassembled WGS sequence"/>
</dbReference>
<keyword evidence="4" id="KW-1185">Reference proteome</keyword>
<accession>A0A084IPM8</accession>
<feature type="transmembrane region" description="Helical" evidence="1">
    <location>
        <begin position="128"/>
        <end position="150"/>
    </location>
</feature>
<feature type="transmembrane region" description="Helical" evidence="1">
    <location>
        <begin position="45"/>
        <end position="67"/>
    </location>
</feature>
<feature type="domain" description="DUF1468" evidence="2">
    <location>
        <begin position="19"/>
        <end position="155"/>
    </location>
</feature>
<reference evidence="3 4" key="1">
    <citation type="submission" date="2013-03" db="EMBL/GenBank/DDBJ databases">
        <title>Salinisphaera hydrothermalis C41B8 Genome Sequencing.</title>
        <authorList>
            <person name="Li C."/>
            <person name="Lai Q."/>
            <person name="Shao Z."/>
        </authorList>
    </citation>
    <scope>NUCLEOTIDE SEQUENCE [LARGE SCALE GENOMIC DNA]</scope>
    <source>
        <strain evidence="3 4">C41B8</strain>
    </source>
</reference>
<dbReference type="RefSeq" id="WP_198025038.1">
    <property type="nucleotide sequence ID" value="NZ_APNK01000003.1"/>
</dbReference>
<evidence type="ECO:0000256" key="1">
    <source>
        <dbReference type="SAM" id="Phobius"/>
    </source>
</evidence>
<evidence type="ECO:0000313" key="3">
    <source>
        <dbReference type="EMBL" id="KEZ78662.1"/>
    </source>
</evidence>
<organism evidence="3 4">
    <name type="scientific">Salinisphaera hydrothermalis (strain C41B8)</name>
    <dbReference type="NCBI Taxonomy" id="1304275"/>
    <lineage>
        <taxon>Bacteria</taxon>
        <taxon>Pseudomonadati</taxon>
        <taxon>Pseudomonadota</taxon>
        <taxon>Gammaproteobacteria</taxon>
        <taxon>Salinisphaerales</taxon>
        <taxon>Salinisphaeraceae</taxon>
        <taxon>Salinisphaera</taxon>
    </lineage>
</organism>
<evidence type="ECO:0000313" key="4">
    <source>
        <dbReference type="Proteomes" id="UP000028302"/>
    </source>
</evidence>
<dbReference type="Pfam" id="PF07331">
    <property type="entry name" value="TctB"/>
    <property type="match status" value="1"/>
</dbReference>
<proteinExistence type="predicted"/>
<sequence length="164" mass="17852">MPAVSKQTSRDTRDLRGTIGALIFVAIGGVCWWDISQTPSPQASVFPQTVIGLMVVFSALLILRNLLGYASPEPAGSPGSVTRRVLLIVVMIAATLAMPYLGFVIAVLVAYIAIMAIAMYERWTLMRLCLYPASGVIVVLGFYFIFKYVFQVPLPDPSVFGSLF</sequence>
<name>A0A084IPM8_SALHC</name>
<dbReference type="InterPro" id="IPR009936">
    <property type="entry name" value="DUF1468"/>
</dbReference>
<feature type="transmembrane region" description="Helical" evidence="1">
    <location>
        <begin position="15"/>
        <end position="33"/>
    </location>
</feature>
<keyword evidence="1" id="KW-0472">Membrane</keyword>
<keyword evidence="1" id="KW-0812">Transmembrane</keyword>
<gene>
    <name evidence="3" type="ORF">C41B8_03566</name>
</gene>
<protein>
    <recommendedName>
        <fullName evidence="2">DUF1468 domain-containing protein</fullName>
    </recommendedName>
</protein>
<dbReference type="eggNOG" id="ENOG5032VWT">
    <property type="taxonomic scope" value="Bacteria"/>
</dbReference>
<comment type="caution">
    <text evidence="3">The sequence shown here is derived from an EMBL/GenBank/DDBJ whole genome shotgun (WGS) entry which is preliminary data.</text>
</comment>
<dbReference type="EMBL" id="APNK01000003">
    <property type="protein sequence ID" value="KEZ78662.1"/>
    <property type="molecule type" value="Genomic_DNA"/>
</dbReference>
<dbReference type="AlphaFoldDB" id="A0A084IPM8"/>
<keyword evidence="1" id="KW-1133">Transmembrane helix</keyword>